<dbReference type="GO" id="GO:0005634">
    <property type="term" value="C:nucleus"/>
    <property type="evidence" value="ECO:0007669"/>
    <property type="project" value="EnsemblPlants"/>
</dbReference>
<dbReference type="Gene3D" id="3.40.50.2300">
    <property type="match status" value="1"/>
</dbReference>
<dbReference type="GO" id="GO:0000160">
    <property type="term" value="P:phosphorelay signal transduction system"/>
    <property type="evidence" value="ECO:0007669"/>
    <property type="project" value="UniProtKB-KW"/>
</dbReference>
<dbReference type="Gramene" id="ORUFI08G19130.1">
    <property type="protein sequence ID" value="ORUFI08G19130.1"/>
    <property type="gene ID" value="ORUFI08G19130"/>
</dbReference>
<dbReference type="Proteomes" id="UP000008022">
    <property type="component" value="Unassembled WGS sequence"/>
</dbReference>
<evidence type="ECO:0000259" key="9">
    <source>
        <dbReference type="PROSITE" id="PS50110"/>
    </source>
</evidence>
<comment type="function">
    <text evidence="6">Functions as a response regulator involved in His-to-Asp phosphorelay signal transduction system. Phosphorylation of the Asp residue in the receiver domain activates the ability of the protein to promote the transcription of target genes. May directly activate some type-A response regulators in response to cytokinins.</text>
</comment>
<keyword evidence="4" id="KW-0902">Two-component regulatory system</keyword>
<reference evidence="10" key="2">
    <citation type="submission" date="2015-06" db="UniProtKB">
        <authorList>
            <consortium name="EnsemblPlants"/>
        </authorList>
    </citation>
    <scope>IDENTIFICATION</scope>
</reference>
<evidence type="ECO:0000256" key="3">
    <source>
        <dbReference type="ARBA" id="ARBA00022864"/>
    </source>
</evidence>
<evidence type="ECO:0000256" key="1">
    <source>
        <dbReference type="ARBA" id="ARBA00006015"/>
    </source>
</evidence>
<evidence type="ECO:0000256" key="8">
    <source>
        <dbReference type="PROSITE-ProRule" id="PRU00169"/>
    </source>
</evidence>
<accession>A0A0E0QJX3</accession>
<dbReference type="EnsemblPlants" id="ORUFI08G19130.1">
    <property type="protein sequence ID" value="ORUFI08G19130.1"/>
    <property type="gene ID" value="ORUFI08G19130"/>
</dbReference>
<organism evidence="10 11">
    <name type="scientific">Oryza rufipogon</name>
    <name type="common">Brownbeard rice</name>
    <name type="synonym">Asian wild rice</name>
    <dbReference type="NCBI Taxonomy" id="4529"/>
    <lineage>
        <taxon>Eukaryota</taxon>
        <taxon>Viridiplantae</taxon>
        <taxon>Streptophyta</taxon>
        <taxon>Embryophyta</taxon>
        <taxon>Tracheophyta</taxon>
        <taxon>Spermatophyta</taxon>
        <taxon>Magnoliopsida</taxon>
        <taxon>Liliopsida</taxon>
        <taxon>Poales</taxon>
        <taxon>Poaceae</taxon>
        <taxon>BOP clade</taxon>
        <taxon>Oryzoideae</taxon>
        <taxon>Oryzeae</taxon>
        <taxon>Oryzinae</taxon>
        <taxon>Oryza</taxon>
    </lineage>
</organism>
<feature type="modified residue" description="4-aspartylphosphate" evidence="8">
    <location>
        <position position="67"/>
    </location>
</feature>
<name>A0A0E0QJX3_ORYRU</name>
<sequence>MDQARISFFPDGLRVMIIDDDAKAVRRATATLSQLQYAVVATHSTASAGLRALSGDNVVEIQAILCDVHKVVSSGFDFRRVVESELRIPVIYLLSKMEEEDMVAGEDAEFLNHLLLTATYIVRKPLNPTVMARLWRVVAWRMYCLEERIQANVAANAGAGGEDDDDDDDVVIVEEPQVHFKVVRRTSGGSRKRQLTINEFRTKHQKKDMAIERPLISSDSMFLKAILPTLKISPCNPLTLTGGIGSSSVAAEAFAGGSSSAAPLQIPVFQQQFTGNGNTVISFSNNASPMAMRAPTDNTMISFNNVSAAPVANAVISFSNISRSAAMQAPAARGQHLSGDVQQLDFPQQKLYFGPFSYQGPPPPSMHNHINLLPPTSSPVTCSMDKGKVPIIELPYGMPVDDFLVSQTTYGGAGPSIGATDAAAAAYPYTDAPSNNVATGCLMVPPMGPAFSITEPTVVAQGEGTGTGVDAGTSEKNAIVEAPNNPAPLMVLDQVAADAAMDVQEDIMFSLESLLGPDYDLLPMEDVSAPDTAAAGDAAGGSLDGEEGGMDIGWDLDLDDILVENVNDFAFLDNLAGSELTARDPSSCGAVPVVHQTRTRRPVTKGGCDLRTLPAIGRG</sequence>
<keyword evidence="5" id="KW-0010">Activator</keyword>
<dbReference type="STRING" id="4529.A0A0E0QJX3"/>
<dbReference type="HOGENOM" id="CLU_027175_0_0_1"/>
<dbReference type="GO" id="GO:0009736">
    <property type="term" value="P:cytokinin-activated signaling pathway"/>
    <property type="evidence" value="ECO:0007669"/>
    <property type="project" value="UniProtKB-KW"/>
</dbReference>
<reference evidence="11" key="1">
    <citation type="submission" date="2013-06" db="EMBL/GenBank/DDBJ databases">
        <authorList>
            <person name="Zhao Q."/>
        </authorList>
    </citation>
    <scope>NUCLEOTIDE SEQUENCE</scope>
    <source>
        <strain evidence="11">cv. W1943</strain>
    </source>
</reference>
<evidence type="ECO:0000256" key="2">
    <source>
        <dbReference type="ARBA" id="ARBA00022553"/>
    </source>
</evidence>
<dbReference type="PROSITE" id="PS50110">
    <property type="entry name" value="RESPONSE_REGULATORY"/>
    <property type="match status" value="1"/>
</dbReference>
<evidence type="ECO:0000313" key="10">
    <source>
        <dbReference type="EnsemblPlants" id="ORUFI08G19130.1"/>
    </source>
</evidence>
<evidence type="ECO:0000313" key="11">
    <source>
        <dbReference type="Proteomes" id="UP000008022"/>
    </source>
</evidence>
<dbReference type="SUPFAM" id="SSF52172">
    <property type="entry name" value="CheY-like"/>
    <property type="match status" value="1"/>
</dbReference>
<keyword evidence="2 8" id="KW-0597">Phosphoprotein</keyword>
<protein>
    <recommendedName>
        <fullName evidence="7">Two-component response regulator ORR33</fullName>
    </recommendedName>
</protein>
<evidence type="ECO:0000256" key="5">
    <source>
        <dbReference type="ARBA" id="ARBA00023159"/>
    </source>
</evidence>
<comment type="similarity">
    <text evidence="1">Belongs to the ARR family. Type-B subfamily.</text>
</comment>
<dbReference type="FunFam" id="3.40.50.2300:FF:000451">
    <property type="entry name" value="Two-component response regulator ORR33"/>
    <property type="match status" value="1"/>
</dbReference>
<dbReference type="OMA" id="MYCLEER"/>
<dbReference type="AlphaFoldDB" id="A0A0E0QJX3"/>
<keyword evidence="11" id="KW-1185">Reference proteome</keyword>
<proteinExistence type="inferred from homology"/>
<evidence type="ECO:0000256" key="7">
    <source>
        <dbReference type="ARBA" id="ARBA00068369"/>
    </source>
</evidence>
<keyword evidence="3" id="KW-0932">Cytokinin signaling pathway</keyword>
<dbReference type="eggNOG" id="ENOG502RRR6">
    <property type="taxonomic scope" value="Eukaryota"/>
</dbReference>
<feature type="domain" description="Response regulatory" evidence="9">
    <location>
        <begin position="14"/>
        <end position="139"/>
    </location>
</feature>
<dbReference type="InterPro" id="IPR001789">
    <property type="entry name" value="Sig_transdc_resp-reg_receiver"/>
</dbReference>
<dbReference type="InterPro" id="IPR011006">
    <property type="entry name" value="CheY-like_superfamily"/>
</dbReference>
<evidence type="ECO:0000256" key="4">
    <source>
        <dbReference type="ARBA" id="ARBA00023012"/>
    </source>
</evidence>
<evidence type="ECO:0000256" key="6">
    <source>
        <dbReference type="ARBA" id="ARBA00054096"/>
    </source>
</evidence>